<dbReference type="GO" id="GO:0004803">
    <property type="term" value="F:transposase activity"/>
    <property type="evidence" value="ECO:0007669"/>
    <property type="project" value="TreeGrafter"/>
</dbReference>
<evidence type="ECO:0000259" key="2">
    <source>
        <dbReference type="PROSITE" id="PS50994"/>
    </source>
</evidence>
<dbReference type="PANTHER" id="PTHR10948">
    <property type="entry name" value="TRANSPOSASE"/>
    <property type="match status" value="1"/>
</dbReference>
<dbReference type="OrthoDB" id="9803231at2"/>
<evidence type="ECO:0000256" key="1">
    <source>
        <dbReference type="ARBA" id="ARBA00023172"/>
    </source>
</evidence>
<dbReference type="PANTHER" id="PTHR10948:SF23">
    <property type="entry name" value="TRANSPOSASE INSI FOR INSERTION SEQUENCE ELEMENT IS30A-RELATED"/>
    <property type="match status" value="1"/>
</dbReference>
<dbReference type="RefSeq" id="WP_058387301.1">
    <property type="nucleotide sequence ID" value="NZ_LNXW01000008.1"/>
</dbReference>
<accession>A0A0W0SHL3</accession>
<dbReference type="NCBIfam" id="NF033563">
    <property type="entry name" value="transpos_IS30"/>
    <property type="match status" value="1"/>
</dbReference>
<dbReference type="GO" id="GO:0006310">
    <property type="term" value="P:DNA recombination"/>
    <property type="evidence" value="ECO:0007669"/>
    <property type="project" value="UniProtKB-KW"/>
</dbReference>
<dbReference type="GO" id="GO:0005829">
    <property type="term" value="C:cytosol"/>
    <property type="evidence" value="ECO:0007669"/>
    <property type="project" value="TreeGrafter"/>
</dbReference>
<protein>
    <submittedName>
        <fullName evidence="3">IS30B/C/D transposase</fullName>
    </submittedName>
</protein>
<sequence>MRDYTHLTKNDRQRLYTYLDMGLSIRAISKKLLRHPSTLYREVNRNKEHVYLPVIAHQKAISRASNGRRSKLDKNGYLRDYVCRSLKKGWSPEQISGRMKYQKLTIYVCPETIYQYVYKSRNKELYHCLPYKQPKRYKRYSRKQHQCRFGGDMRLITERPADVNLRTRFGHWEGDTIQFMGNKKQVVTTLVERKSRMVFLIKNNSKHSQGVMEKIGAKFQNLPQQMVKSITFDQGVEFANYRHLEDNMKCNVFYCETHSPWQKGSNENMNGRLRRYLPKTATIDNVTQKELDLLADKMNLCPRKCLGFKMPKELFIQQYKNDCRTWS</sequence>
<name>A0A0W0SHL3_9GAMM</name>
<evidence type="ECO:0000313" key="4">
    <source>
        <dbReference type="Proteomes" id="UP000054921"/>
    </source>
</evidence>
<dbReference type="Pfam" id="PF13936">
    <property type="entry name" value="HTH_38"/>
    <property type="match status" value="1"/>
</dbReference>
<dbReference type="SUPFAM" id="SSF53098">
    <property type="entry name" value="Ribonuclease H-like"/>
    <property type="match status" value="1"/>
</dbReference>
<dbReference type="InterPro" id="IPR001584">
    <property type="entry name" value="Integrase_cat-core"/>
</dbReference>
<proteinExistence type="predicted"/>
<reference evidence="3 4" key="1">
    <citation type="submission" date="2015-11" db="EMBL/GenBank/DDBJ databases">
        <title>Genomic analysis of 38 Legionella species identifies large and diverse effector repertoires.</title>
        <authorList>
            <person name="Burstein D."/>
            <person name="Amaro F."/>
            <person name="Zusman T."/>
            <person name="Lifshitz Z."/>
            <person name="Cohen O."/>
            <person name="Gilbert J.A."/>
            <person name="Pupko T."/>
            <person name="Shuman H.A."/>
            <person name="Segal G."/>
        </authorList>
    </citation>
    <scope>NUCLEOTIDE SEQUENCE [LARGE SCALE GENOMIC DNA]</scope>
    <source>
        <strain evidence="3 4">ORW</strain>
    </source>
</reference>
<dbReference type="GO" id="GO:0015074">
    <property type="term" value="P:DNA integration"/>
    <property type="evidence" value="ECO:0007669"/>
    <property type="project" value="InterPro"/>
</dbReference>
<gene>
    <name evidence="3" type="ORF">Lche_0363</name>
</gene>
<dbReference type="InterPro" id="IPR025246">
    <property type="entry name" value="IS30-like_HTH"/>
</dbReference>
<dbReference type="InterPro" id="IPR051917">
    <property type="entry name" value="Transposase-Integrase"/>
</dbReference>
<dbReference type="Proteomes" id="UP000054921">
    <property type="component" value="Unassembled WGS sequence"/>
</dbReference>
<keyword evidence="1" id="KW-0233">DNA recombination</keyword>
<dbReference type="AlphaFoldDB" id="A0A0W0SHL3"/>
<organism evidence="3 4">
    <name type="scientific">Legionella cherrii</name>
    <dbReference type="NCBI Taxonomy" id="28084"/>
    <lineage>
        <taxon>Bacteria</taxon>
        <taxon>Pseudomonadati</taxon>
        <taxon>Pseudomonadota</taxon>
        <taxon>Gammaproteobacteria</taxon>
        <taxon>Legionellales</taxon>
        <taxon>Legionellaceae</taxon>
        <taxon>Legionella</taxon>
    </lineage>
</organism>
<dbReference type="Gene3D" id="3.30.420.10">
    <property type="entry name" value="Ribonuclease H-like superfamily/Ribonuclease H"/>
    <property type="match status" value="1"/>
</dbReference>
<dbReference type="GO" id="GO:0032196">
    <property type="term" value="P:transposition"/>
    <property type="evidence" value="ECO:0007669"/>
    <property type="project" value="TreeGrafter"/>
</dbReference>
<dbReference type="PATRIC" id="fig|28084.5.peg.395"/>
<dbReference type="EMBL" id="LNXW01000008">
    <property type="protein sequence ID" value="KTC82683.1"/>
    <property type="molecule type" value="Genomic_DNA"/>
</dbReference>
<dbReference type="InterPro" id="IPR053392">
    <property type="entry name" value="Transposase_IS30-like"/>
</dbReference>
<dbReference type="InterPro" id="IPR036397">
    <property type="entry name" value="RNaseH_sf"/>
</dbReference>
<evidence type="ECO:0000313" key="3">
    <source>
        <dbReference type="EMBL" id="KTC82683.1"/>
    </source>
</evidence>
<dbReference type="PROSITE" id="PS50994">
    <property type="entry name" value="INTEGRASE"/>
    <property type="match status" value="1"/>
</dbReference>
<dbReference type="InterPro" id="IPR012337">
    <property type="entry name" value="RNaseH-like_sf"/>
</dbReference>
<feature type="domain" description="Integrase catalytic" evidence="2">
    <location>
        <begin position="156"/>
        <end position="319"/>
    </location>
</feature>
<dbReference type="GO" id="GO:0003676">
    <property type="term" value="F:nucleic acid binding"/>
    <property type="evidence" value="ECO:0007669"/>
    <property type="project" value="InterPro"/>
</dbReference>
<comment type="caution">
    <text evidence="3">The sequence shown here is derived from an EMBL/GenBank/DDBJ whole genome shotgun (WGS) entry which is preliminary data.</text>
</comment>